<evidence type="ECO:0000313" key="3">
    <source>
        <dbReference type="Proteomes" id="UP000825935"/>
    </source>
</evidence>
<dbReference type="Proteomes" id="UP000825935">
    <property type="component" value="Chromosome 14"/>
</dbReference>
<dbReference type="OrthoDB" id="2009474at2759"/>
<feature type="region of interest" description="Disordered" evidence="1">
    <location>
        <begin position="1"/>
        <end position="26"/>
    </location>
</feature>
<accession>A0A8T2TCC5</accession>
<dbReference type="EMBL" id="CM035419">
    <property type="protein sequence ID" value="KAH7414808.1"/>
    <property type="molecule type" value="Genomic_DNA"/>
</dbReference>
<reference evidence="2" key="1">
    <citation type="submission" date="2021-08" db="EMBL/GenBank/DDBJ databases">
        <title>WGS assembly of Ceratopteris richardii.</title>
        <authorList>
            <person name="Marchant D.B."/>
            <person name="Chen G."/>
            <person name="Jenkins J."/>
            <person name="Shu S."/>
            <person name="Leebens-Mack J."/>
            <person name="Grimwood J."/>
            <person name="Schmutz J."/>
            <person name="Soltis P."/>
            <person name="Soltis D."/>
            <person name="Chen Z.-H."/>
        </authorList>
    </citation>
    <scope>NUCLEOTIDE SEQUENCE</scope>
    <source>
        <strain evidence="2">Whitten #5841</strain>
        <tissue evidence="2">Leaf</tissue>
    </source>
</reference>
<keyword evidence="3" id="KW-1185">Reference proteome</keyword>
<organism evidence="2 3">
    <name type="scientific">Ceratopteris richardii</name>
    <name type="common">Triangle waterfern</name>
    <dbReference type="NCBI Taxonomy" id="49495"/>
    <lineage>
        <taxon>Eukaryota</taxon>
        <taxon>Viridiplantae</taxon>
        <taxon>Streptophyta</taxon>
        <taxon>Embryophyta</taxon>
        <taxon>Tracheophyta</taxon>
        <taxon>Polypodiopsida</taxon>
        <taxon>Polypodiidae</taxon>
        <taxon>Polypodiales</taxon>
        <taxon>Pteridineae</taxon>
        <taxon>Pteridaceae</taxon>
        <taxon>Parkerioideae</taxon>
        <taxon>Ceratopteris</taxon>
    </lineage>
</organism>
<gene>
    <name evidence="2" type="ORF">KP509_14G012200</name>
</gene>
<name>A0A8T2TCC5_CERRI</name>
<sequence length="316" mass="35508">MEEPTSTSSNHEEQSCLPPPAGYPRLDTTVMHEAESNIHIGTALETSTLHHTQDIGETSHSKAYDELIPCQGLETQGLRLTNHEEDLALRGSFSYVQKTEEIPEWVDDFINGDHIYFQKCSVHDRDIKFFTFDCLESKASYLCQKCIELISEPQSDALVLLQIRKCSHNHSVASEQLAKYIDVKGIFNFTINNMKVHYLVSPQKSTPTHQDTTFSNYSLKGKGIVSSFSRHSEEKVSHSSFIHQSPCAAYMKEVSSFASSSRYPHEAEAKPILPVPKSNTTEQMTNCLTCKQTYNAYASSRHHLQGASKCCLFSTS</sequence>
<evidence type="ECO:0000313" key="2">
    <source>
        <dbReference type="EMBL" id="KAH7414808.1"/>
    </source>
</evidence>
<proteinExistence type="predicted"/>
<comment type="caution">
    <text evidence="2">The sequence shown here is derived from an EMBL/GenBank/DDBJ whole genome shotgun (WGS) entry which is preliminary data.</text>
</comment>
<protein>
    <submittedName>
        <fullName evidence="2">Uncharacterized protein</fullName>
    </submittedName>
</protein>
<evidence type="ECO:0000256" key="1">
    <source>
        <dbReference type="SAM" id="MobiDB-lite"/>
    </source>
</evidence>
<dbReference type="AlphaFoldDB" id="A0A8T2TCC5"/>